<dbReference type="Proteomes" id="UP001165383">
    <property type="component" value="Unassembled WGS sequence"/>
</dbReference>
<dbReference type="InterPro" id="IPR012349">
    <property type="entry name" value="Split_barrel_FMN-bd"/>
</dbReference>
<name>A0ABT0SBF8_9SPHN</name>
<dbReference type="SUPFAM" id="SSF50475">
    <property type="entry name" value="FMN-binding split barrel"/>
    <property type="match status" value="1"/>
</dbReference>
<proteinExistence type="predicted"/>
<feature type="domain" description="General stress protein FMN-binding split barrel" evidence="1">
    <location>
        <begin position="11"/>
        <end position="134"/>
    </location>
</feature>
<comment type="caution">
    <text evidence="2">The sequence shown here is derived from an EMBL/GenBank/DDBJ whole genome shotgun (WGS) entry which is preliminary data.</text>
</comment>
<organism evidence="2 3">
    <name type="scientific">Sphingomonas brevis</name>
    <dbReference type="NCBI Taxonomy" id="2908206"/>
    <lineage>
        <taxon>Bacteria</taxon>
        <taxon>Pseudomonadati</taxon>
        <taxon>Pseudomonadota</taxon>
        <taxon>Alphaproteobacteria</taxon>
        <taxon>Sphingomonadales</taxon>
        <taxon>Sphingomonadaceae</taxon>
        <taxon>Sphingomonas</taxon>
    </lineage>
</organism>
<gene>
    <name evidence="2" type="ORF">LZ518_09810</name>
</gene>
<dbReference type="InterPro" id="IPR038725">
    <property type="entry name" value="YdaG_split_barrel_FMN-bd"/>
</dbReference>
<evidence type="ECO:0000259" key="1">
    <source>
        <dbReference type="Pfam" id="PF16242"/>
    </source>
</evidence>
<sequence>MEIERLLDLARKLIDELTFCVAVTQAEAGDLNARVVQPLPMRDDWRVDVMTNRRCRKVREIESTGRMTLLYQHDADKSYVTLVGRAEIVEDLELKRAIWQPGHYRWNPGGPEDPATVFARLVPDRIELWSAVHDVMPEPNGYSAAVLVRDGSGWSYSET</sequence>
<keyword evidence="3" id="KW-1185">Reference proteome</keyword>
<dbReference type="PANTHER" id="PTHR34818">
    <property type="entry name" value="PROTEIN BLI-3"/>
    <property type="match status" value="1"/>
</dbReference>
<evidence type="ECO:0000313" key="3">
    <source>
        <dbReference type="Proteomes" id="UP001165383"/>
    </source>
</evidence>
<dbReference type="InterPro" id="IPR052917">
    <property type="entry name" value="Stress-Dev_Protein"/>
</dbReference>
<evidence type="ECO:0000313" key="2">
    <source>
        <dbReference type="EMBL" id="MCL6741425.1"/>
    </source>
</evidence>
<dbReference type="EMBL" id="JAMGBB010000001">
    <property type="protein sequence ID" value="MCL6741425.1"/>
    <property type="molecule type" value="Genomic_DNA"/>
</dbReference>
<dbReference type="PANTHER" id="PTHR34818:SF1">
    <property type="entry name" value="PROTEIN BLI-3"/>
    <property type="match status" value="1"/>
</dbReference>
<accession>A0ABT0SBF8</accession>
<dbReference type="Gene3D" id="2.30.110.10">
    <property type="entry name" value="Electron Transport, Fmn-binding Protein, Chain A"/>
    <property type="match status" value="1"/>
</dbReference>
<dbReference type="Pfam" id="PF16242">
    <property type="entry name" value="Pyrid_ox_like"/>
    <property type="match status" value="1"/>
</dbReference>
<reference evidence="2" key="1">
    <citation type="submission" date="2022-05" db="EMBL/GenBank/DDBJ databases">
        <authorList>
            <person name="Jo J.-H."/>
            <person name="Im W.-T."/>
        </authorList>
    </citation>
    <scope>NUCLEOTIDE SEQUENCE</scope>
    <source>
        <strain evidence="2">RB56-2</strain>
    </source>
</reference>
<dbReference type="RefSeq" id="WP_249915809.1">
    <property type="nucleotide sequence ID" value="NZ_JAMGBB010000001.1"/>
</dbReference>
<protein>
    <submittedName>
        <fullName evidence="2">Pyridoxamine 5'-phosphate oxidase family protein</fullName>
    </submittedName>
</protein>